<protein>
    <submittedName>
        <fullName evidence="9">Cathepsin d</fullName>
    </submittedName>
</protein>
<evidence type="ECO:0000313" key="10">
    <source>
        <dbReference type="Proteomes" id="UP000735302"/>
    </source>
</evidence>
<evidence type="ECO:0000256" key="3">
    <source>
        <dbReference type="ARBA" id="ARBA00022750"/>
    </source>
</evidence>
<name>A0AAV4DFR4_9GAST</name>
<dbReference type="InterPro" id="IPR033121">
    <property type="entry name" value="PEPTIDASE_A1"/>
</dbReference>
<evidence type="ECO:0000256" key="5">
    <source>
        <dbReference type="PIRSR" id="PIRSR601461-2"/>
    </source>
</evidence>
<comment type="caution">
    <text evidence="9">The sequence shown here is derived from an EMBL/GenBank/DDBJ whole genome shotgun (WGS) entry which is preliminary data.</text>
</comment>
<feature type="domain" description="Peptidase A1" evidence="8">
    <location>
        <begin position="103"/>
        <end position="426"/>
    </location>
</feature>
<feature type="compositionally biased region" description="Basic and acidic residues" evidence="6">
    <location>
        <begin position="132"/>
        <end position="143"/>
    </location>
</feature>
<evidence type="ECO:0000256" key="1">
    <source>
        <dbReference type="ARBA" id="ARBA00007447"/>
    </source>
</evidence>
<evidence type="ECO:0000256" key="7">
    <source>
        <dbReference type="SAM" id="SignalP"/>
    </source>
</evidence>
<keyword evidence="4" id="KW-0378">Hydrolase</keyword>
<feature type="disulfide bond" evidence="5">
    <location>
        <begin position="298"/>
        <end position="302"/>
    </location>
</feature>
<gene>
    <name evidence="9" type="ORF">PoB_006936000</name>
</gene>
<feature type="region of interest" description="Disordered" evidence="6">
    <location>
        <begin position="132"/>
        <end position="152"/>
    </location>
</feature>
<evidence type="ECO:0000256" key="4">
    <source>
        <dbReference type="ARBA" id="ARBA00022801"/>
    </source>
</evidence>
<dbReference type="PRINTS" id="PR00792">
    <property type="entry name" value="PEPSIN"/>
</dbReference>
<feature type="region of interest" description="Disordered" evidence="6">
    <location>
        <begin position="54"/>
        <end position="90"/>
    </location>
</feature>
<feature type="signal peptide" evidence="7">
    <location>
        <begin position="1"/>
        <end position="19"/>
    </location>
</feature>
<dbReference type="AlphaFoldDB" id="A0AAV4DFR4"/>
<evidence type="ECO:0000256" key="2">
    <source>
        <dbReference type="ARBA" id="ARBA00022670"/>
    </source>
</evidence>
<keyword evidence="7" id="KW-0732">Signal</keyword>
<dbReference type="PROSITE" id="PS51767">
    <property type="entry name" value="PEPTIDASE_A1"/>
    <property type="match status" value="1"/>
</dbReference>
<dbReference type="Pfam" id="PF00026">
    <property type="entry name" value="Asp"/>
    <property type="match status" value="1"/>
</dbReference>
<keyword evidence="5" id="KW-1015">Disulfide bond</keyword>
<dbReference type="InterPro" id="IPR034164">
    <property type="entry name" value="Pepsin-like_dom"/>
</dbReference>
<dbReference type="PANTHER" id="PTHR47966">
    <property type="entry name" value="BETA-SITE APP-CLEAVING ENZYME, ISOFORM A-RELATED"/>
    <property type="match status" value="1"/>
</dbReference>
<organism evidence="9 10">
    <name type="scientific">Plakobranchus ocellatus</name>
    <dbReference type="NCBI Taxonomy" id="259542"/>
    <lineage>
        <taxon>Eukaryota</taxon>
        <taxon>Metazoa</taxon>
        <taxon>Spiralia</taxon>
        <taxon>Lophotrochozoa</taxon>
        <taxon>Mollusca</taxon>
        <taxon>Gastropoda</taxon>
        <taxon>Heterobranchia</taxon>
        <taxon>Euthyneura</taxon>
        <taxon>Panpulmonata</taxon>
        <taxon>Sacoglossa</taxon>
        <taxon>Placobranchoidea</taxon>
        <taxon>Plakobranchidae</taxon>
        <taxon>Plakobranchus</taxon>
    </lineage>
</organism>
<evidence type="ECO:0000259" key="8">
    <source>
        <dbReference type="PROSITE" id="PS51767"/>
    </source>
</evidence>
<comment type="similarity">
    <text evidence="1">Belongs to the peptidase A1 family.</text>
</comment>
<dbReference type="Proteomes" id="UP000735302">
    <property type="component" value="Unassembled WGS sequence"/>
</dbReference>
<accession>A0AAV4DFR4</accession>
<dbReference type="Gene3D" id="2.40.70.10">
    <property type="entry name" value="Acid Proteases"/>
    <property type="match status" value="2"/>
</dbReference>
<dbReference type="PANTHER" id="PTHR47966:SF51">
    <property type="entry name" value="BETA-SITE APP-CLEAVING ENZYME, ISOFORM A-RELATED"/>
    <property type="match status" value="1"/>
</dbReference>
<dbReference type="CDD" id="cd05471">
    <property type="entry name" value="pepsin_like"/>
    <property type="match status" value="1"/>
</dbReference>
<dbReference type="GO" id="GO:0006508">
    <property type="term" value="P:proteolysis"/>
    <property type="evidence" value="ECO:0007669"/>
    <property type="project" value="UniProtKB-KW"/>
</dbReference>
<sequence>MQLFPAVVLTITLVSSCAASVVNIFLGGANRPGINVNTVQAHLRPHQFPASLRKNFKRGPQQSFASRGGLDLPKSNYDSKPPAKKPHVSRTDIELKHINNSMHYGTISIGTPGQEFNVIFDNGPSLMWIKSSHHDPKNEEHHRQYNNNSSSTYNSKNKHFTLKYYAGVVSGNVGQDCVTVAGLKVENQMFGEAVKYLDLVANTSIDGMAGLGFRNKSRSKEFNLVDNMVSQGLLQAPVFSLYLKRLGTTGGRESHLTLGGANPDFFTGDFIFADLSVHDKWQFKIDRIKVLNSTDTLCESECQVEVFSYGAMIYGPYPEVNVLNTKLGATRIDRQGPYEVYTFECSEVDSLPDVEFVINGKTLSLSSKDYVVKKQQRCGSLEKKNRRMLRIPWTEANKRRSLVRTIRKRQATFLGHVMRRGKLEHLVTTGKFEKKKKQRKTKGEDNGWTGHMAWTRKSVRYTGRRQR</sequence>
<reference evidence="9 10" key="1">
    <citation type="journal article" date="2021" name="Elife">
        <title>Chloroplast acquisition without the gene transfer in kleptoplastic sea slugs, Plakobranchus ocellatus.</title>
        <authorList>
            <person name="Maeda T."/>
            <person name="Takahashi S."/>
            <person name="Yoshida T."/>
            <person name="Shimamura S."/>
            <person name="Takaki Y."/>
            <person name="Nagai Y."/>
            <person name="Toyoda A."/>
            <person name="Suzuki Y."/>
            <person name="Arimoto A."/>
            <person name="Ishii H."/>
            <person name="Satoh N."/>
            <person name="Nishiyama T."/>
            <person name="Hasebe M."/>
            <person name="Maruyama T."/>
            <person name="Minagawa J."/>
            <person name="Obokata J."/>
            <person name="Shigenobu S."/>
        </authorList>
    </citation>
    <scope>NUCLEOTIDE SEQUENCE [LARGE SCALE GENOMIC DNA]</scope>
</reference>
<evidence type="ECO:0000313" key="9">
    <source>
        <dbReference type="EMBL" id="GFO42855.1"/>
    </source>
</evidence>
<proteinExistence type="inferred from homology"/>
<dbReference type="SUPFAM" id="SSF50630">
    <property type="entry name" value="Acid proteases"/>
    <property type="match status" value="1"/>
</dbReference>
<dbReference type="FunFam" id="2.40.70.10:FF:000115">
    <property type="entry name" value="Lysosomal aspartic protease"/>
    <property type="match status" value="1"/>
</dbReference>
<keyword evidence="3" id="KW-0064">Aspartyl protease</keyword>
<keyword evidence="2" id="KW-0645">Protease</keyword>
<dbReference type="GO" id="GO:0004190">
    <property type="term" value="F:aspartic-type endopeptidase activity"/>
    <property type="evidence" value="ECO:0007669"/>
    <property type="project" value="UniProtKB-KW"/>
</dbReference>
<feature type="chain" id="PRO_5043326990" evidence="7">
    <location>
        <begin position="20"/>
        <end position="467"/>
    </location>
</feature>
<dbReference type="EMBL" id="BLXT01007821">
    <property type="protein sequence ID" value="GFO42855.1"/>
    <property type="molecule type" value="Genomic_DNA"/>
</dbReference>
<dbReference type="InterPro" id="IPR001461">
    <property type="entry name" value="Aspartic_peptidase_A1"/>
</dbReference>
<evidence type="ECO:0000256" key="6">
    <source>
        <dbReference type="SAM" id="MobiDB-lite"/>
    </source>
</evidence>
<keyword evidence="10" id="KW-1185">Reference proteome</keyword>
<dbReference type="InterPro" id="IPR021109">
    <property type="entry name" value="Peptidase_aspartic_dom_sf"/>
</dbReference>